<dbReference type="AlphaFoldDB" id="A0A4Q9GNX3"/>
<name>A0A4Q9GNX3_9HYPH</name>
<dbReference type="OrthoDB" id="9808413at2"/>
<comment type="caution">
    <text evidence="2">The sequence shown here is derived from an EMBL/GenBank/DDBJ whole genome shotgun (WGS) entry which is preliminary data.</text>
</comment>
<dbReference type="PANTHER" id="PTHR36930:SF1">
    <property type="entry name" value="MOSC DOMAIN-CONTAINING PROTEIN"/>
    <property type="match status" value="1"/>
</dbReference>
<dbReference type="PROSITE" id="PS51340">
    <property type="entry name" value="MOSC"/>
    <property type="match status" value="1"/>
</dbReference>
<sequence length="199" mass="21149">MNELPLAVEPPKIHRARTLPARLAMTLGASGEGFETMPVASIELRLDGIAGGGHVGFVRRAGGREPWYPRGAEMRSGRQVTVISVEDLAEIAAAMDLPALEPGWIGADLVLEGLPRLSFLPAGTRLFLDGGASLVVEAQNAPCRDAGRAVARHTGRPGDDLGFPKAAKRLRGLVASVERPGVAMAGTDMKVRLPEQWIY</sequence>
<dbReference type="PANTHER" id="PTHR36930">
    <property type="entry name" value="METAL-SULFUR CLUSTER BIOSYNTHESIS PROTEINS YUAD-RELATED"/>
    <property type="match status" value="1"/>
</dbReference>
<dbReference type="GO" id="GO:0030170">
    <property type="term" value="F:pyridoxal phosphate binding"/>
    <property type="evidence" value="ECO:0007669"/>
    <property type="project" value="InterPro"/>
</dbReference>
<dbReference type="Gene3D" id="2.40.33.20">
    <property type="entry name" value="PK beta-barrel domain-like"/>
    <property type="match status" value="1"/>
</dbReference>
<dbReference type="Pfam" id="PF03473">
    <property type="entry name" value="MOSC"/>
    <property type="match status" value="1"/>
</dbReference>
<dbReference type="RefSeq" id="WP_131001148.1">
    <property type="nucleotide sequence ID" value="NZ_JBHSZR010000002.1"/>
</dbReference>
<accession>A0A4Q9GNX3</accession>
<evidence type="ECO:0000313" key="2">
    <source>
        <dbReference type="EMBL" id="TBN54895.1"/>
    </source>
</evidence>
<protein>
    <submittedName>
        <fullName evidence="2">Molybdenum cofactor sulfurase</fullName>
    </submittedName>
</protein>
<evidence type="ECO:0000259" key="1">
    <source>
        <dbReference type="PROSITE" id="PS51340"/>
    </source>
</evidence>
<dbReference type="GO" id="GO:0030151">
    <property type="term" value="F:molybdenum ion binding"/>
    <property type="evidence" value="ECO:0007669"/>
    <property type="project" value="InterPro"/>
</dbReference>
<dbReference type="InterPro" id="IPR005302">
    <property type="entry name" value="MoCF_Sase_C"/>
</dbReference>
<feature type="domain" description="MOSC" evidence="1">
    <location>
        <begin position="44"/>
        <end position="192"/>
    </location>
</feature>
<dbReference type="GO" id="GO:0003824">
    <property type="term" value="F:catalytic activity"/>
    <property type="evidence" value="ECO:0007669"/>
    <property type="project" value="InterPro"/>
</dbReference>
<dbReference type="InterPro" id="IPR052716">
    <property type="entry name" value="MOSC_domain"/>
</dbReference>
<gene>
    <name evidence="2" type="ORF">EYR15_01665</name>
</gene>
<evidence type="ECO:0000313" key="3">
    <source>
        <dbReference type="Proteomes" id="UP000291613"/>
    </source>
</evidence>
<dbReference type="InterPro" id="IPR011037">
    <property type="entry name" value="Pyrv_Knase-like_insert_dom_sf"/>
</dbReference>
<proteinExistence type="predicted"/>
<reference evidence="2 3" key="1">
    <citation type="submission" date="2019-02" db="EMBL/GenBank/DDBJ databases">
        <title>Hansschlegelia quercus sp. nov., a novel methylotrophic bacterium from buds of oak (Quercus robur L.).</title>
        <authorList>
            <person name="Agafonova N.V."/>
            <person name="Kaparullina E.N."/>
            <person name="Grouzdev D.S."/>
            <person name="Doronina N.V."/>
        </authorList>
    </citation>
    <scope>NUCLEOTIDE SEQUENCE [LARGE SCALE GENOMIC DNA]</scope>
    <source>
        <strain evidence="2 3">Dub</strain>
    </source>
</reference>
<dbReference type="EMBL" id="SIUB01000001">
    <property type="protein sequence ID" value="TBN54895.1"/>
    <property type="molecule type" value="Genomic_DNA"/>
</dbReference>
<dbReference type="Proteomes" id="UP000291613">
    <property type="component" value="Unassembled WGS sequence"/>
</dbReference>
<keyword evidence="3" id="KW-1185">Reference proteome</keyword>
<organism evidence="2 3">
    <name type="scientific">Hansschlegelia quercus</name>
    <dbReference type="NCBI Taxonomy" id="2528245"/>
    <lineage>
        <taxon>Bacteria</taxon>
        <taxon>Pseudomonadati</taxon>
        <taxon>Pseudomonadota</taxon>
        <taxon>Alphaproteobacteria</taxon>
        <taxon>Hyphomicrobiales</taxon>
        <taxon>Methylopilaceae</taxon>
        <taxon>Hansschlegelia</taxon>
    </lineage>
</organism>
<dbReference type="SUPFAM" id="SSF50800">
    <property type="entry name" value="PK beta-barrel domain-like"/>
    <property type="match status" value="1"/>
</dbReference>